<keyword evidence="3" id="KW-0119">Carbohydrate metabolism</keyword>
<dbReference type="SMART" id="SM00060">
    <property type="entry name" value="FN3"/>
    <property type="match status" value="1"/>
</dbReference>
<dbReference type="SUPFAM" id="SSF49265">
    <property type="entry name" value="Fibronectin type III"/>
    <property type="match status" value="1"/>
</dbReference>
<dbReference type="Gene3D" id="2.60.40.10">
    <property type="entry name" value="Immunoglobulins"/>
    <property type="match status" value="1"/>
</dbReference>
<organism evidence="5 6">
    <name type="scientific">Jatrophihabitans cynanchi</name>
    <dbReference type="NCBI Taxonomy" id="2944128"/>
    <lineage>
        <taxon>Bacteria</taxon>
        <taxon>Bacillati</taxon>
        <taxon>Actinomycetota</taxon>
        <taxon>Actinomycetes</taxon>
        <taxon>Jatrophihabitantales</taxon>
        <taxon>Jatrophihabitantaceae</taxon>
        <taxon>Jatrophihabitans</taxon>
    </lineage>
</organism>
<keyword evidence="1" id="KW-0677">Repeat</keyword>
<accession>A0ABY7JSY8</accession>
<keyword evidence="3" id="KW-0624">Polysaccharide degradation</keyword>
<dbReference type="EMBL" id="CP097463">
    <property type="protein sequence ID" value="WAX55677.1"/>
    <property type="molecule type" value="Genomic_DNA"/>
</dbReference>
<proteinExistence type="predicted"/>
<protein>
    <submittedName>
        <fullName evidence="5">Fibronectin type III domain-containing protein</fullName>
    </submittedName>
</protein>
<evidence type="ECO:0000313" key="6">
    <source>
        <dbReference type="Proteomes" id="UP001164693"/>
    </source>
</evidence>
<evidence type="ECO:0000256" key="2">
    <source>
        <dbReference type="ARBA" id="ARBA00023295"/>
    </source>
</evidence>
<dbReference type="InterPro" id="IPR050964">
    <property type="entry name" value="Striated_Muscle_Regulatory"/>
</dbReference>
<dbReference type="InterPro" id="IPR036116">
    <property type="entry name" value="FN3_sf"/>
</dbReference>
<dbReference type="PANTHER" id="PTHR13817">
    <property type="entry name" value="TITIN"/>
    <property type="match status" value="1"/>
</dbReference>
<keyword evidence="6" id="KW-1185">Reference proteome</keyword>
<dbReference type="Proteomes" id="UP001164693">
    <property type="component" value="Chromosome"/>
</dbReference>
<dbReference type="PRINTS" id="PR00014">
    <property type="entry name" value="FNTYPEIII"/>
</dbReference>
<dbReference type="PROSITE" id="PS50853">
    <property type="entry name" value="FN3"/>
    <property type="match status" value="1"/>
</dbReference>
<dbReference type="InterPro" id="IPR003961">
    <property type="entry name" value="FN3_dom"/>
</dbReference>
<name>A0ABY7JSY8_9ACTN</name>
<dbReference type="Pfam" id="PF00041">
    <property type="entry name" value="fn3"/>
    <property type="match status" value="1"/>
</dbReference>
<dbReference type="CDD" id="cd00063">
    <property type="entry name" value="FN3"/>
    <property type="match status" value="1"/>
</dbReference>
<dbReference type="InterPro" id="IPR013783">
    <property type="entry name" value="Ig-like_fold"/>
</dbReference>
<gene>
    <name evidence="5" type="ORF">M6B22_14150</name>
</gene>
<dbReference type="RefSeq" id="WP_269442197.1">
    <property type="nucleotide sequence ID" value="NZ_CP097463.1"/>
</dbReference>
<sequence>MSGPRTLRRRGWVILLVTVLTLGLATVVSQAATAATRHSPSGRTVTATQISAHYYRLTGWAFDYDTRSALLVRATVNGHAAGTVRANDRRPAVPAAYGWHGSQHGFALNVRLRYGYNRVCLTAVDRGPGHNNRFYCRTITLNNNPTGRFSAVQQVPGGIKVFGGASDPNSRGPISVDVTANGRPLGRVTANYRTYAGHGFRPSFALAAGRYSICVTAVNVRWGLNSGLGCRSITVDFDPAGAITRLAQTPGGFSVSGWAADPDSGSAISTGIYLDATLLGRTTASRAAAGHGNHGFTATYPAPSGTHRVCVRGYNVRFGADSWVACANIALDYNPRTTVSSIKQTANGLRVTGVATDPDVAGAKLTVQLTLDGAPAGTVLAGGGSGHSFAQSLAAGPGRHTVCAVGVNVSYGTGSPRQACASITLNFDPLGAFERLYRRTSDTPNVRVLGWAIDQGSTASISVRATIDGKPYADKPAAYTRPDVASAHPGWGEAHGFAFTIPADAGEHTVCITALNVGTGKDTSLGCHLIIAVHPKVTSVPQAVLAQGGFGGATVTWQKPANDGGAPPTGYVVTSVPDGVSVNVGGTTTSATVIGLRSKTSYTFRVSARNAAGLSPYATSAAVVTQTAPPPQTSPAPVSTSRYIRNIRGASSTDLAVMRAEGIADATANPSGHGYLVLLDIGGQDHYDGGVVLSATTRFISYADLVSNVKSYIAGYASAQKPSAPVMIAIGTNNDMDVTAAAGAGWADRVVDPIVAYARGFTGITVAGANDIEPGFRGSYTSTRSWLNGYLNATSAPFVFNGSADGCSWTATNRGCNNGWTMAGLYNLAAGAAPTRTINLPQVYNTTMAAQWKYISLTGVNASQPRINFGGALTEWTACDQANSCYSMTGREAWSELWRQLQSSTHLAVGSLPYSTDLRIDR</sequence>
<reference evidence="5" key="1">
    <citation type="submission" date="2022-05" db="EMBL/GenBank/DDBJ databases">
        <title>Jatrophihabitans sp. SB3-54 whole genome sequence.</title>
        <authorList>
            <person name="Suh M.K."/>
            <person name="Eom M.K."/>
            <person name="Kim J.S."/>
            <person name="Kim H.S."/>
            <person name="Do H.E."/>
            <person name="Shin Y.K."/>
            <person name="Lee J.-S."/>
        </authorList>
    </citation>
    <scope>NUCLEOTIDE SEQUENCE</scope>
    <source>
        <strain evidence="5">SB3-54</strain>
    </source>
</reference>
<evidence type="ECO:0000259" key="4">
    <source>
        <dbReference type="PROSITE" id="PS50853"/>
    </source>
</evidence>
<dbReference type="PANTHER" id="PTHR13817:SF172">
    <property type="entry name" value="IG-LIKE DOMAIN-CONTAINING PROTEIN"/>
    <property type="match status" value="1"/>
</dbReference>
<evidence type="ECO:0000313" key="5">
    <source>
        <dbReference type="EMBL" id="WAX55677.1"/>
    </source>
</evidence>
<keyword evidence="2" id="KW-0378">Hydrolase</keyword>
<feature type="domain" description="Fibronectin type-III" evidence="4">
    <location>
        <begin position="537"/>
        <end position="630"/>
    </location>
</feature>
<evidence type="ECO:0000256" key="1">
    <source>
        <dbReference type="ARBA" id="ARBA00022737"/>
    </source>
</evidence>
<keyword evidence="2" id="KW-0326">Glycosidase</keyword>
<evidence type="ECO:0000256" key="3">
    <source>
        <dbReference type="ARBA" id="ARBA00023326"/>
    </source>
</evidence>